<organism evidence="2 3">
    <name type="scientific">Sphingobium yanoikuyae</name>
    <name type="common">Sphingomonas yanoikuyae</name>
    <dbReference type="NCBI Taxonomy" id="13690"/>
    <lineage>
        <taxon>Bacteria</taxon>
        <taxon>Pseudomonadati</taxon>
        <taxon>Pseudomonadota</taxon>
        <taxon>Alphaproteobacteria</taxon>
        <taxon>Sphingomonadales</taxon>
        <taxon>Sphingomonadaceae</taxon>
        <taxon>Sphingobium</taxon>
    </lineage>
</organism>
<dbReference type="Proteomes" id="UP000028534">
    <property type="component" value="Unassembled WGS sequence"/>
</dbReference>
<reference evidence="2 3" key="1">
    <citation type="submission" date="2014-03" db="EMBL/GenBank/DDBJ databases">
        <title>Genome sequence of Sphingobium yanoikuyae B1.</title>
        <authorList>
            <person name="Gan H.M."/>
            <person name="Gan H.Y."/>
            <person name="Savka M.A."/>
        </authorList>
    </citation>
    <scope>NUCLEOTIDE SEQUENCE [LARGE SCALE GENOMIC DNA]</scope>
    <source>
        <strain evidence="2 3">B1</strain>
    </source>
</reference>
<evidence type="ECO:0008006" key="4">
    <source>
        <dbReference type="Google" id="ProtNLM"/>
    </source>
</evidence>
<sequence>MTRLISTRHSTSGLRPRLALGGILFLLSGCASVAVRDIRMTAAHQRPAPGALAVHVALAQDIQADPDAAKAALRLQACLVEAYRDAGLFASVASSGAPSAGDAMIRVRIIRADRGSQAERLLIGFGAGRSALLTKASFEVAGQAGAAMTFSASAKDGRKPGVILPGGVAMATGELSRLAIGGGLGLLMESRSGLDRGAKRSAAAIIKQTRLLYRASGWTWPSDQNGTRHNAPRKASSCRRMSGGCSTSSRGGSMHSSMNVARRSAGHLAMQPDRSPSWSPWRSTQAPAVISPVPPHRSARPTPE</sequence>
<feature type="region of interest" description="Disordered" evidence="1">
    <location>
        <begin position="223"/>
        <end position="304"/>
    </location>
</feature>
<dbReference type="PROSITE" id="PS51257">
    <property type="entry name" value="PROKAR_LIPOPROTEIN"/>
    <property type="match status" value="1"/>
</dbReference>
<dbReference type="Pfam" id="PF14366">
    <property type="entry name" value="DUF4410"/>
    <property type="match status" value="1"/>
</dbReference>
<protein>
    <recommendedName>
        <fullName evidence="4">DUF4410 domain-containing protein</fullName>
    </recommendedName>
</protein>
<accession>A0A084E3G7</accession>
<dbReference type="PATRIC" id="fig|13690.10.peg.5285"/>
<dbReference type="EMBL" id="JGVR01000065">
    <property type="protein sequence ID" value="KEZ12509.1"/>
    <property type="molecule type" value="Genomic_DNA"/>
</dbReference>
<evidence type="ECO:0000256" key="1">
    <source>
        <dbReference type="SAM" id="MobiDB-lite"/>
    </source>
</evidence>
<name>A0A084E3G7_SPHYA</name>
<comment type="caution">
    <text evidence="2">The sequence shown here is derived from an EMBL/GenBank/DDBJ whole genome shotgun (WGS) entry which is preliminary data.</text>
</comment>
<dbReference type="AlphaFoldDB" id="A0A084E3G7"/>
<feature type="compositionally biased region" description="Low complexity" evidence="1">
    <location>
        <begin position="238"/>
        <end position="258"/>
    </location>
</feature>
<evidence type="ECO:0000313" key="3">
    <source>
        <dbReference type="Proteomes" id="UP000028534"/>
    </source>
</evidence>
<evidence type="ECO:0000313" key="2">
    <source>
        <dbReference type="EMBL" id="KEZ12509.1"/>
    </source>
</evidence>
<dbReference type="InterPro" id="IPR025522">
    <property type="entry name" value="DUF4410"/>
</dbReference>
<dbReference type="eggNOG" id="ENOG5033BDB">
    <property type="taxonomic scope" value="Bacteria"/>
</dbReference>
<proteinExistence type="predicted"/>
<gene>
    <name evidence="2" type="ORF">CP98_05108</name>
</gene>
<feature type="compositionally biased region" description="Low complexity" evidence="1">
    <location>
        <begin position="274"/>
        <end position="283"/>
    </location>
</feature>